<dbReference type="InterPro" id="IPR029485">
    <property type="entry name" value="CAT_C"/>
</dbReference>
<evidence type="ECO:0000313" key="4">
    <source>
        <dbReference type="EMBL" id="GAA2007604.1"/>
    </source>
</evidence>
<accession>A0ABN2TFD4</accession>
<comment type="caution">
    <text evidence="4">The sequence shown here is derived from an EMBL/GenBank/DDBJ whole genome shotgun (WGS) entry which is preliminary data.</text>
</comment>
<dbReference type="EMBL" id="BAAANO010000015">
    <property type="protein sequence ID" value="GAA2007604.1"/>
    <property type="molecule type" value="Genomic_DNA"/>
</dbReference>
<dbReference type="Gene3D" id="1.20.1740.10">
    <property type="entry name" value="Amino acid/polyamine transporter I"/>
    <property type="match status" value="2"/>
</dbReference>
<keyword evidence="2" id="KW-0812">Transmembrane</keyword>
<feature type="transmembrane region" description="Helical" evidence="2">
    <location>
        <begin position="130"/>
        <end position="148"/>
    </location>
</feature>
<dbReference type="PANTHER" id="PTHR43243">
    <property type="entry name" value="INNER MEMBRANE TRANSPORTER YGJI-RELATED"/>
    <property type="match status" value="1"/>
</dbReference>
<feature type="transmembrane region" description="Helical" evidence="2">
    <location>
        <begin position="37"/>
        <end position="64"/>
    </location>
</feature>
<name>A0ABN2TFD4_9MICO</name>
<dbReference type="Proteomes" id="UP001500755">
    <property type="component" value="Unassembled WGS sequence"/>
</dbReference>
<keyword evidence="1" id="KW-0813">Transport</keyword>
<feature type="transmembrane region" description="Helical" evidence="2">
    <location>
        <begin position="185"/>
        <end position="208"/>
    </location>
</feature>
<protein>
    <recommendedName>
        <fullName evidence="3">Cationic amino acid transporter C-terminal domain-containing protein</fullName>
    </recommendedName>
</protein>
<proteinExistence type="predicted"/>
<dbReference type="RefSeq" id="WP_344308848.1">
    <property type="nucleotide sequence ID" value="NZ_BAAANO010000015.1"/>
</dbReference>
<dbReference type="PANTHER" id="PTHR43243:SF4">
    <property type="entry name" value="CATIONIC AMINO ACID TRANSPORTER 4"/>
    <property type="match status" value="1"/>
</dbReference>
<feature type="transmembrane region" description="Helical" evidence="2">
    <location>
        <begin position="214"/>
        <end position="235"/>
    </location>
</feature>
<sequence length="261" mass="27957">MFFAAAVVAKAWGLYFDRFLALVGLGGTDATGQATGIHNTVSIGGVVFDWGTAALFVVLAIVLASGSKLSARFTGVLTYVKVGIVLVIIVVGFTLFGMATPEELRAATPDNGASATIITAFQVNGTTPAWLTALITIVLIVVTCFFPVDILGNMVNIGTLSAFVLVSLGVPFLRRQRARAGITEGGFTVPFGNALRYVSAALCLWLMMQLDVETWLRFAVWLVIGVAIYFGFGYWNSQLRRHPEQIGRSEVDALQETAGLR</sequence>
<evidence type="ECO:0000313" key="5">
    <source>
        <dbReference type="Proteomes" id="UP001500755"/>
    </source>
</evidence>
<gene>
    <name evidence="4" type="ORF">GCM10009755_17430</name>
</gene>
<keyword evidence="2" id="KW-1133">Transmembrane helix</keyword>
<evidence type="ECO:0000256" key="1">
    <source>
        <dbReference type="ARBA" id="ARBA00022448"/>
    </source>
</evidence>
<feature type="transmembrane region" description="Helical" evidence="2">
    <location>
        <begin position="76"/>
        <end position="98"/>
    </location>
</feature>
<evidence type="ECO:0000256" key="2">
    <source>
        <dbReference type="SAM" id="Phobius"/>
    </source>
</evidence>
<organism evidence="4 5">
    <name type="scientific">Brevibacterium samyangense</name>
    <dbReference type="NCBI Taxonomy" id="366888"/>
    <lineage>
        <taxon>Bacteria</taxon>
        <taxon>Bacillati</taxon>
        <taxon>Actinomycetota</taxon>
        <taxon>Actinomycetes</taxon>
        <taxon>Micrococcales</taxon>
        <taxon>Brevibacteriaceae</taxon>
        <taxon>Brevibacterium</taxon>
    </lineage>
</organism>
<keyword evidence="2" id="KW-0472">Membrane</keyword>
<reference evidence="4 5" key="1">
    <citation type="journal article" date="2019" name="Int. J. Syst. Evol. Microbiol.">
        <title>The Global Catalogue of Microorganisms (GCM) 10K type strain sequencing project: providing services to taxonomists for standard genome sequencing and annotation.</title>
        <authorList>
            <consortium name="The Broad Institute Genomics Platform"/>
            <consortium name="The Broad Institute Genome Sequencing Center for Infectious Disease"/>
            <person name="Wu L."/>
            <person name="Ma J."/>
        </authorList>
    </citation>
    <scope>NUCLEOTIDE SEQUENCE [LARGE SCALE GENOMIC DNA]</scope>
    <source>
        <strain evidence="4 5">JCM 14546</strain>
    </source>
</reference>
<feature type="domain" description="Cationic amino acid transporter C-terminal" evidence="3">
    <location>
        <begin position="195"/>
        <end position="237"/>
    </location>
</feature>
<dbReference type="Pfam" id="PF13906">
    <property type="entry name" value="AA_permease_C"/>
    <property type="match status" value="1"/>
</dbReference>
<feature type="transmembrane region" description="Helical" evidence="2">
    <location>
        <begin position="154"/>
        <end position="173"/>
    </location>
</feature>
<keyword evidence="5" id="KW-1185">Reference proteome</keyword>
<evidence type="ECO:0000259" key="3">
    <source>
        <dbReference type="Pfam" id="PF13906"/>
    </source>
</evidence>